<dbReference type="EMBL" id="JAUJYO010000016">
    <property type="protein sequence ID" value="KAK1295375.1"/>
    <property type="molecule type" value="Genomic_DNA"/>
</dbReference>
<evidence type="ECO:0000256" key="1">
    <source>
        <dbReference type="ARBA" id="ARBA00022737"/>
    </source>
</evidence>
<organism evidence="4 5">
    <name type="scientific">Acorus calamus</name>
    <name type="common">Sweet flag</name>
    <dbReference type="NCBI Taxonomy" id="4465"/>
    <lineage>
        <taxon>Eukaryota</taxon>
        <taxon>Viridiplantae</taxon>
        <taxon>Streptophyta</taxon>
        <taxon>Embryophyta</taxon>
        <taxon>Tracheophyta</taxon>
        <taxon>Spermatophyta</taxon>
        <taxon>Magnoliopsida</taxon>
        <taxon>Liliopsida</taxon>
        <taxon>Acoraceae</taxon>
        <taxon>Acorus</taxon>
    </lineage>
</organism>
<comment type="caution">
    <text evidence="4">The sequence shown here is derived from an EMBL/GenBank/DDBJ whole genome shotgun (WGS) entry which is preliminary data.</text>
</comment>
<dbReference type="InterPro" id="IPR046848">
    <property type="entry name" value="E_motif"/>
</dbReference>
<dbReference type="Pfam" id="PF01535">
    <property type="entry name" value="PPR"/>
    <property type="match status" value="2"/>
</dbReference>
<dbReference type="InterPro" id="IPR002885">
    <property type="entry name" value="PPR_rpt"/>
</dbReference>
<dbReference type="InterPro" id="IPR011990">
    <property type="entry name" value="TPR-like_helical_dom_sf"/>
</dbReference>
<keyword evidence="1" id="KW-0677">Repeat</keyword>
<dbReference type="GO" id="GO:0003723">
    <property type="term" value="F:RNA binding"/>
    <property type="evidence" value="ECO:0007669"/>
    <property type="project" value="InterPro"/>
</dbReference>
<dbReference type="Pfam" id="PF20431">
    <property type="entry name" value="E_motif"/>
    <property type="match status" value="1"/>
</dbReference>
<dbReference type="Gene3D" id="1.25.40.10">
    <property type="entry name" value="Tetratricopeptide repeat domain"/>
    <property type="match status" value="3"/>
</dbReference>
<dbReference type="Pfam" id="PF13041">
    <property type="entry name" value="PPR_2"/>
    <property type="match status" value="2"/>
</dbReference>
<feature type="domain" description="DYW" evidence="3">
    <location>
        <begin position="520"/>
        <end position="612"/>
    </location>
</feature>
<dbReference type="Proteomes" id="UP001180020">
    <property type="component" value="Unassembled WGS sequence"/>
</dbReference>
<keyword evidence="5" id="KW-1185">Reference proteome</keyword>
<sequence length="612" mass="68724">MGMDKLKSKAYPEGGFQIFFTSTAPPQPDPKHAFEEQVTNLIQKCPNMRTLRQIHAHVLKHLSFFPTSKYFSLNKLIGFSALSPSGDIHYARRVFAQMPNPNLFSWNSMIRGCSLIKNPSKEPIGLYKSMVGHGFANPNSFTLAFVLKACSVVEALCEGRQVHAHVCKYGFGSSEFVQTGLVNFYAKCEDLRDARRVFDEIPERNLIAWSAMISGYSRIGSVNESLGLFREMRVVGIRPDEVTMVSVISACAKAGALDLGRWVHAFIDKSGVNVDMELNTALVDMYTKCGCIEKARRIFDDMGEKDTMAWSSMIVGLAIHGMVDDALDLYSMMEEAKVKPNKVTFIGLLLACAHSGLVSEGRRFWSSMRELGVDPAIEHYGCMVDLLCRAGLTEEAYKFVKTMHISPNSVIWRTLLVGCRNNKILDIGEIVAEQLLELEPLNAENYVLLSNMYASCSQWEKVSLMRKKMKENDIKVFPGCSSIEIDGFVHKFVMGDCSHPEIKGIRMMLNDMNKRVQLAGHKPSTSAVLHDVGEGEKENALCEHSERLAIALGLLKTKPPTVIRVVKNLRACVDCHEITKIISEVYDREIIVRDRVRFHRFVKGSCSCKDYW</sequence>
<accession>A0AAV9D2G6</accession>
<proteinExistence type="predicted"/>
<gene>
    <name evidence="4" type="primary">PCMP-H51</name>
    <name evidence="4" type="ORF">QJS10_CPA16g01281</name>
</gene>
<dbReference type="GO" id="GO:0009451">
    <property type="term" value="P:RNA modification"/>
    <property type="evidence" value="ECO:0007669"/>
    <property type="project" value="InterPro"/>
</dbReference>
<protein>
    <submittedName>
        <fullName evidence="4">Pentatricopeptide repeat-containing protein</fullName>
    </submittedName>
</protein>
<evidence type="ECO:0000256" key="2">
    <source>
        <dbReference type="PROSITE-ProRule" id="PRU00708"/>
    </source>
</evidence>
<dbReference type="InterPro" id="IPR032867">
    <property type="entry name" value="DYW_dom"/>
</dbReference>
<evidence type="ECO:0000313" key="4">
    <source>
        <dbReference type="EMBL" id="KAK1295375.1"/>
    </source>
</evidence>
<evidence type="ECO:0000259" key="3">
    <source>
        <dbReference type="Pfam" id="PF14432"/>
    </source>
</evidence>
<dbReference type="FunFam" id="1.25.40.10:FF:000404">
    <property type="entry name" value="Pentatricopeptide repeat-containing protein chloroplastic"/>
    <property type="match status" value="1"/>
</dbReference>
<dbReference type="PROSITE" id="PS51375">
    <property type="entry name" value="PPR"/>
    <property type="match status" value="3"/>
</dbReference>
<dbReference type="FunFam" id="1.25.40.10:FF:000427">
    <property type="entry name" value="Pentatricopeptide repeat-containing protein chloroplastic"/>
    <property type="match status" value="1"/>
</dbReference>
<name>A0AAV9D2G6_ACOCL</name>
<evidence type="ECO:0000313" key="5">
    <source>
        <dbReference type="Proteomes" id="UP001180020"/>
    </source>
</evidence>
<feature type="repeat" description="PPR" evidence="2">
    <location>
        <begin position="341"/>
        <end position="375"/>
    </location>
</feature>
<feature type="repeat" description="PPR" evidence="2">
    <location>
        <begin position="205"/>
        <end position="239"/>
    </location>
</feature>
<dbReference type="GO" id="GO:0008270">
    <property type="term" value="F:zinc ion binding"/>
    <property type="evidence" value="ECO:0007669"/>
    <property type="project" value="InterPro"/>
</dbReference>
<dbReference type="AlphaFoldDB" id="A0AAV9D2G6"/>
<dbReference type="InterPro" id="IPR046960">
    <property type="entry name" value="PPR_At4g14850-like_plant"/>
</dbReference>
<reference evidence="4" key="1">
    <citation type="journal article" date="2023" name="Nat. Commun.">
        <title>Diploid and tetraploid genomes of Acorus and the evolution of monocots.</title>
        <authorList>
            <person name="Ma L."/>
            <person name="Liu K.W."/>
            <person name="Li Z."/>
            <person name="Hsiao Y.Y."/>
            <person name="Qi Y."/>
            <person name="Fu T."/>
            <person name="Tang G.D."/>
            <person name="Zhang D."/>
            <person name="Sun W.H."/>
            <person name="Liu D.K."/>
            <person name="Li Y."/>
            <person name="Chen G.Z."/>
            <person name="Liu X.D."/>
            <person name="Liao X.Y."/>
            <person name="Jiang Y.T."/>
            <person name="Yu X."/>
            <person name="Hao Y."/>
            <person name="Huang J."/>
            <person name="Zhao X.W."/>
            <person name="Ke S."/>
            <person name="Chen Y.Y."/>
            <person name="Wu W.L."/>
            <person name="Hsu J.L."/>
            <person name="Lin Y.F."/>
            <person name="Huang M.D."/>
            <person name="Li C.Y."/>
            <person name="Huang L."/>
            <person name="Wang Z.W."/>
            <person name="Zhao X."/>
            <person name="Zhong W.Y."/>
            <person name="Peng D.H."/>
            <person name="Ahmad S."/>
            <person name="Lan S."/>
            <person name="Zhang J.S."/>
            <person name="Tsai W.C."/>
            <person name="Van de Peer Y."/>
            <person name="Liu Z.J."/>
        </authorList>
    </citation>
    <scope>NUCLEOTIDE SEQUENCE</scope>
    <source>
        <strain evidence="4">CP</strain>
    </source>
</reference>
<dbReference type="PANTHER" id="PTHR47926:SF461">
    <property type="entry name" value="PENTATRICOPEPTIDE REPEAT SUPERFAMILY PROTEIN"/>
    <property type="match status" value="1"/>
</dbReference>
<feature type="repeat" description="PPR" evidence="2">
    <location>
        <begin position="306"/>
        <end position="340"/>
    </location>
</feature>
<dbReference type="PANTHER" id="PTHR47926">
    <property type="entry name" value="PENTATRICOPEPTIDE REPEAT-CONTAINING PROTEIN"/>
    <property type="match status" value="1"/>
</dbReference>
<reference evidence="4" key="2">
    <citation type="submission" date="2023-06" db="EMBL/GenBank/DDBJ databases">
        <authorList>
            <person name="Ma L."/>
            <person name="Liu K.-W."/>
            <person name="Li Z."/>
            <person name="Hsiao Y.-Y."/>
            <person name="Qi Y."/>
            <person name="Fu T."/>
            <person name="Tang G."/>
            <person name="Zhang D."/>
            <person name="Sun W.-H."/>
            <person name="Liu D.-K."/>
            <person name="Li Y."/>
            <person name="Chen G.-Z."/>
            <person name="Liu X.-D."/>
            <person name="Liao X.-Y."/>
            <person name="Jiang Y.-T."/>
            <person name="Yu X."/>
            <person name="Hao Y."/>
            <person name="Huang J."/>
            <person name="Zhao X.-W."/>
            <person name="Ke S."/>
            <person name="Chen Y.-Y."/>
            <person name="Wu W.-L."/>
            <person name="Hsu J.-L."/>
            <person name="Lin Y.-F."/>
            <person name="Huang M.-D."/>
            <person name="Li C.-Y."/>
            <person name="Huang L."/>
            <person name="Wang Z.-W."/>
            <person name="Zhao X."/>
            <person name="Zhong W.-Y."/>
            <person name="Peng D.-H."/>
            <person name="Ahmad S."/>
            <person name="Lan S."/>
            <person name="Zhang J.-S."/>
            <person name="Tsai W.-C."/>
            <person name="Van De Peer Y."/>
            <person name="Liu Z.-J."/>
        </authorList>
    </citation>
    <scope>NUCLEOTIDE SEQUENCE</scope>
    <source>
        <strain evidence="4">CP</strain>
        <tissue evidence="4">Leaves</tissue>
    </source>
</reference>
<dbReference type="Pfam" id="PF14432">
    <property type="entry name" value="DYW_deaminase"/>
    <property type="match status" value="1"/>
</dbReference>
<dbReference type="NCBIfam" id="TIGR00756">
    <property type="entry name" value="PPR"/>
    <property type="match status" value="3"/>
</dbReference>